<dbReference type="NCBIfam" id="TIGR02145">
    <property type="entry name" value="Fib_succ_major"/>
    <property type="match status" value="1"/>
</dbReference>
<dbReference type="PROSITE" id="PS51257">
    <property type="entry name" value="PROKAR_LIPOPROTEIN"/>
    <property type="match status" value="1"/>
</dbReference>
<feature type="domain" description="Fibrobacter succinogenes major paralogous" evidence="2">
    <location>
        <begin position="138"/>
        <end position="400"/>
    </location>
</feature>
<evidence type="ECO:0000313" key="4">
    <source>
        <dbReference type="EMBL" id="ERJ61384.1"/>
    </source>
</evidence>
<comment type="caution">
    <text evidence="4">The sequence shown here is derived from an EMBL/GenBank/DDBJ whole genome shotgun (WGS) entry which is preliminary data.</text>
</comment>
<feature type="domain" description="PKD-like" evidence="3">
    <location>
        <begin position="52"/>
        <end position="99"/>
    </location>
</feature>
<feature type="chain" id="PRO_5004628353" evidence="1">
    <location>
        <begin position="25"/>
        <end position="403"/>
    </location>
</feature>
<evidence type="ECO:0000313" key="5">
    <source>
        <dbReference type="Proteomes" id="UP000016584"/>
    </source>
</evidence>
<evidence type="ECO:0000259" key="3">
    <source>
        <dbReference type="Pfam" id="PF19408"/>
    </source>
</evidence>
<gene>
    <name evidence="4" type="ORF">M472_21750</name>
</gene>
<evidence type="ECO:0000259" key="2">
    <source>
        <dbReference type="Pfam" id="PF09603"/>
    </source>
</evidence>
<keyword evidence="5" id="KW-1185">Reference proteome</keyword>
<dbReference type="Pfam" id="PF09603">
    <property type="entry name" value="Fib_succ_major"/>
    <property type="match status" value="1"/>
</dbReference>
<dbReference type="EMBL" id="ATDL01000001">
    <property type="protein sequence ID" value="ERJ61384.1"/>
    <property type="molecule type" value="Genomic_DNA"/>
</dbReference>
<name>U2J8X2_9SPHI</name>
<dbReference type="InterPro" id="IPR045829">
    <property type="entry name" value="PKD_6"/>
</dbReference>
<accession>U2J8X2</accession>
<dbReference type="InterPro" id="IPR011871">
    <property type="entry name" value="Fib_succ_major"/>
</dbReference>
<dbReference type="Proteomes" id="UP000016584">
    <property type="component" value="Unassembled WGS sequence"/>
</dbReference>
<protein>
    <submittedName>
        <fullName evidence="4">Uncharacterized protein</fullName>
    </submittedName>
</protein>
<keyword evidence="1" id="KW-0732">Signal</keyword>
<dbReference type="AlphaFoldDB" id="U2J8X2"/>
<dbReference type="STRING" id="1346330.M472_21750"/>
<dbReference type="PATRIC" id="fig|1346330.5.peg.41"/>
<proteinExistence type="predicted"/>
<feature type="signal peptide" evidence="1">
    <location>
        <begin position="1"/>
        <end position="24"/>
    </location>
</feature>
<dbReference type="eggNOG" id="ENOG502ZTI6">
    <property type="taxonomic scope" value="Bacteria"/>
</dbReference>
<organism evidence="4 5">
    <name type="scientific">Sphingobacterium paucimobilis HER1398</name>
    <dbReference type="NCBI Taxonomy" id="1346330"/>
    <lineage>
        <taxon>Bacteria</taxon>
        <taxon>Pseudomonadati</taxon>
        <taxon>Bacteroidota</taxon>
        <taxon>Sphingobacteriia</taxon>
        <taxon>Sphingobacteriales</taxon>
        <taxon>Sphingobacteriaceae</taxon>
        <taxon>Sphingobacterium</taxon>
    </lineage>
</organism>
<dbReference type="Pfam" id="PF19408">
    <property type="entry name" value="PKD_6"/>
    <property type="match status" value="1"/>
</dbReference>
<evidence type="ECO:0000256" key="1">
    <source>
        <dbReference type="SAM" id="SignalP"/>
    </source>
</evidence>
<reference evidence="4 5" key="1">
    <citation type="journal article" date="2013" name="Genome Announc.">
        <title>The Draft Genome Sequence of Sphingomonas paucimobilis Strain HER1398 (Proteobacteria), Host to the Giant PAU Phage, Indicates That It Is a Member of the Genus Sphingobacterium (Bacteroidetes).</title>
        <authorList>
            <person name="White R.A.III."/>
            <person name="Suttle C.A."/>
        </authorList>
    </citation>
    <scope>NUCLEOTIDE SEQUENCE [LARGE SCALE GENOMIC DNA]</scope>
    <source>
        <strain evidence="4 5">HER1398</strain>
    </source>
</reference>
<sequence length="403" mass="43652">MNMKKIFCHSLVLLLSFSFLLSCSKDGEDTIPQPDFIKTSLPISLAIDGGQEFDFYIADEDTGITYQWELPNMLTLIAGQGTSRITVKGVVEGGVIPVKSLGVTAVKNDKSSYTRWFYKEVTILTPPPSLDGYKTKRFGSKTWMLENLNEKGADGNLGWAYDNNVNKSAVYGRLYTWAEAITGISKATAAQNPYKFGYAGVDDAGNAFRLDGTTASSANIQIQGACPKGWHLANVNDWYDLLVSIKAEYNIPGSTLAEIGASKDGYTIGWGREVGVINSITLTNWGLVGPYLKGSSPQSAGGLWDGGTTFNYGGNANFPSGAYPLFKELSTQIDFNILPSGRWNEASKVFQQEGLYSYHWVAFLSANAGNNPLRLTIGSANANFSNGTDSGLNGHCVRCVANY</sequence>